<evidence type="ECO:0000313" key="4">
    <source>
        <dbReference type="EMBL" id="BCY25931.1"/>
    </source>
</evidence>
<sequence>MELDASEKTVIDSIVAGETVWFTCNVKQFDKGLGVWDVNLHDYGALYGVNLEMSKAERLRLRESGGTHAMTFVGVDFVDNTPARWRVENSWGEEVGRGSSR</sequence>
<keyword evidence="1" id="KW-0645">Protease</keyword>
<keyword evidence="2" id="KW-0378">Hydrolase</keyword>
<evidence type="ECO:0000256" key="2">
    <source>
        <dbReference type="ARBA" id="ARBA00022801"/>
    </source>
</evidence>
<dbReference type="Pfam" id="PF03051">
    <property type="entry name" value="Peptidase_C1_2"/>
    <property type="match status" value="1"/>
</dbReference>
<organism evidence="4 5">
    <name type="scientific">Cutibacterium modestum</name>
    <dbReference type="NCBI Taxonomy" id="2559073"/>
    <lineage>
        <taxon>Bacteria</taxon>
        <taxon>Bacillati</taxon>
        <taxon>Actinomycetota</taxon>
        <taxon>Actinomycetes</taxon>
        <taxon>Propionibacteriales</taxon>
        <taxon>Propionibacteriaceae</taxon>
        <taxon>Cutibacterium</taxon>
    </lineage>
</organism>
<dbReference type="Gene3D" id="3.90.70.10">
    <property type="entry name" value="Cysteine proteinases"/>
    <property type="match status" value="1"/>
</dbReference>
<dbReference type="InterPro" id="IPR004134">
    <property type="entry name" value="Peptidase_C1B"/>
</dbReference>
<evidence type="ECO:0000256" key="3">
    <source>
        <dbReference type="ARBA" id="ARBA00022807"/>
    </source>
</evidence>
<accession>A0AAD1KRG1</accession>
<dbReference type="AlphaFoldDB" id="A0AAD1KRG1"/>
<dbReference type="PANTHER" id="PTHR10363">
    <property type="entry name" value="BLEOMYCIN HYDROLASE"/>
    <property type="match status" value="1"/>
</dbReference>
<gene>
    <name evidence="4" type="ORF">KB1_19210</name>
</gene>
<dbReference type="RefSeq" id="WP_002528678.1">
    <property type="nucleotide sequence ID" value="NZ_AP024747.1"/>
</dbReference>
<reference evidence="4" key="1">
    <citation type="submission" date="2021-06" db="EMBL/GenBank/DDBJ databases">
        <title>Genome sequence of Cutibacterium modestum strain KB17-24694.</title>
        <authorList>
            <person name="Dekio I."/>
            <person name="Asahina A."/>
            <person name="Nishida M."/>
        </authorList>
    </citation>
    <scope>NUCLEOTIDE SEQUENCE</scope>
    <source>
        <strain evidence="4">KB17-24694</strain>
    </source>
</reference>
<dbReference type="InterPro" id="IPR038765">
    <property type="entry name" value="Papain-like_cys_pep_sf"/>
</dbReference>
<proteinExistence type="predicted"/>
<evidence type="ECO:0000256" key="1">
    <source>
        <dbReference type="ARBA" id="ARBA00022670"/>
    </source>
</evidence>
<dbReference type="PANTHER" id="PTHR10363:SF2">
    <property type="entry name" value="BLEOMYCIN HYDROLASE"/>
    <property type="match status" value="1"/>
</dbReference>
<evidence type="ECO:0000313" key="5">
    <source>
        <dbReference type="Proteomes" id="UP000825072"/>
    </source>
</evidence>
<dbReference type="GO" id="GO:0005737">
    <property type="term" value="C:cytoplasm"/>
    <property type="evidence" value="ECO:0007669"/>
    <property type="project" value="TreeGrafter"/>
</dbReference>
<dbReference type="GO" id="GO:0043418">
    <property type="term" value="P:homocysteine catabolic process"/>
    <property type="evidence" value="ECO:0007669"/>
    <property type="project" value="TreeGrafter"/>
</dbReference>
<name>A0AAD1KRG1_9ACTN</name>
<dbReference type="GO" id="GO:0006508">
    <property type="term" value="P:proteolysis"/>
    <property type="evidence" value="ECO:0007669"/>
    <property type="project" value="UniProtKB-KW"/>
</dbReference>
<dbReference type="EMBL" id="AP024747">
    <property type="protein sequence ID" value="BCY25931.1"/>
    <property type="molecule type" value="Genomic_DNA"/>
</dbReference>
<keyword evidence="3" id="KW-0788">Thiol protease</keyword>
<protein>
    <submittedName>
        <fullName evidence="4">Uncharacterized protein</fullName>
    </submittedName>
</protein>
<dbReference type="GeneID" id="92882104"/>
<dbReference type="GO" id="GO:0009636">
    <property type="term" value="P:response to toxic substance"/>
    <property type="evidence" value="ECO:0007669"/>
    <property type="project" value="TreeGrafter"/>
</dbReference>
<dbReference type="Proteomes" id="UP000825072">
    <property type="component" value="Chromosome 1"/>
</dbReference>
<dbReference type="SUPFAM" id="SSF54001">
    <property type="entry name" value="Cysteine proteinases"/>
    <property type="match status" value="1"/>
</dbReference>
<dbReference type="GO" id="GO:0070005">
    <property type="term" value="F:cysteine-type aminopeptidase activity"/>
    <property type="evidence" value="ECO:0007669"/>
    <property type="project" value="InterPro"/>
</dbReference>